<dbReference type="OrthoDB" id="191139at2759"/>
<dbReference type="PRINTS" id="PR00080">
    <property type="entry name" value="SDRFAMILY"/>
</dbReference>
<protein>
    <submittedName>
        <fullName evidence="3">Uncharacterized protein</fullName>
    </submittedName>
</protein>
<dbReference type="Proteomes" id="UP001152747">
    <property type="component" value="Unassembled WGS sequence"/>
</dbReference>
<sequence>MGIRKFFKGEQFTEKICLENYVAVVTGANIGIGFEVVKELNLRKAKVYMLCRNEKNALDAIKLLANLGCDSSRLFFIKCDFQSFESVKNAANEILRLETRIDILVNNAAVLMTKFELTNDGFEKTWQTNHLGPFLLTEILLPAIKKSENGGRIVNVSALIHEKVEKLDFDKINDENHFGDWKSYGESKFANILHARQLTRRLKESNSSVTINSLHPGIVNTDLLRNTFWAKPVIISIARFLANIFLKTPLDGAQTILYVALSKNIEGVSGKYFVDCKLANESEFAKNDQASEELYNYSIDKISKFL</sequence>
<dbReference type="CDD" id="cd05327">
    <property type="entry name" value="retinol-DH_like_SDR_c_like"/>
    <property type="match status" value="1"/>
</dbReference>
<dbReference type="PANTHER" id="PTHR43157:SF31">
    <property type="entry name" value="PHOSPHATIDYLINOSITOL-GLYCAN BIOSYNTHESIS CLASS F PROTEIN"/>
    <property type="match status" value="1"/>
</dbReference>
<dbReference type="InterPro" id="IPR002347">
    <property type="entry name" value="SDR_fam"/>
</dbReference>
<gene>
    <name evidence="3" type="ORF">CAMP_LOCUS11246</name>
</gene>
<evidence type="ECO:0000256" key="2">
    <source>
        <dbReference type="RuleBase" id="RU000363"/>
    </source>
</evidence>
<accession>A0A9P1IPD6</accession>
<name>A0A9P1IPD6_9PELO</name>
<proteinExistence type="inferred from homology"/>
<dbReference type="Pfam" id="PF00106">
    <property type="entry name" value="adh_short"/>
    <property type="match status" value="1"/>
</dbReference>
<dbReference type="PANTHER" id="PTHR43157">
    <property type="entry name" value="PHOSPHATIDYLINOSITOL-GLYCAN BIOSYNTHESIS CLASS F PROTEIN-RELATED"/>
    <property type="match status" value="1"/>
</dbReference>
<keyword evidence="4" id="KW-1185">Reference proteome</keyword>
<evidence type="ECO:0000313" key="4">
    <source>
        <dbReference type="Proteomes" id="UP001152747"/>
    </source>
</evidence>
<evidence type="ECO:0000313" key="3">
    <source>
        <dbReference type="EMBL" id="CAI5448609.1"/>
    </source>
</evidence>
<keyword evidence="1" id="KW-0560">Oxidoreductase</keyword>
<dbReference type="GO" id="GO:0016491">
    <property type="term" value="F:oxidoreductase activity"/>
    <property type="evidence" value="ECO:0007669"/>
    <property type="project" value="UniProtKB-KW"/>
</dbReference>
<evidence type="ECO:0000256" key="1">
    <source>
        <dbReference type="ARBA" id="ARBA00023002"/>
    </source>
</evidence>
<dbReference type="Gene3D" id="3.40.50.720">
    <property type="entry name" value="NAD(P)-binding Rossmann-like Domain"/>
    <property type="match status" value="1"/>
</dbReference>
<reference evidence="3" key="1">
    <citation type="submission" date="2022-11" db="EMBL/GenBank/DDBJ databases">
        <authorList>
            <person name="Kikuchi T."/>
        </authorList>
    </citation>
    <scope>NUCLEOTIDE SEQUENCE</scope>
    <source>
        <strain evidence="3">PS1010</strain>
    </source>
</reference>
<dbReference type="AlphaFoldDB" id="A0A9P1IPD6"/>
<comment type="similarity">
    <text evidence="2">Belongs to the short-chain dehydrogenases/reductases (SDR) family.</text>
</comment>
<dbReference type="PRINTS" id="PR00081">
    <property type="entry name" value="GDHRDH"/>
</dbReference>
<organism evidence="3 4">
    <name type="scientific">Caenorhabditis angaria</name>
    <dbReference type="NCBI Taxonomy" id="860376"/>
    <lineage>
        <taxon>Eukaryota</taxon>
        <taxon>Metazoa</taxon>
        <taxon>Ecdysozoa</taxon>
        <taxon>Nematoda</taxon>
        <taxon>Chromadorea</taxon>
        <taxon>Rhabditida</taxon>
        <taxon>Rhabditina</taxon>
        <taxon>Rhabditomorpha</taxon>
        <taxon>Rhabditoidea</taxon>
        <taxon>Rhabditidae</taxon>
        <taxon>Peloderinae</taxon>
        <taxon>Caenorhabditis</taxon>
    </lineage>
</organism>
<comment type="caution">
    <text evidence="3">The sequence shown here is derived from an EMBL/GenBank/DDBJ whole genome shotgun (WGS) entry which is preliminary data.</text>
</comment>
<dbReference type="EMBL" id="CANHGI010000004">
    <property type="protein sequence ID" value="CAI5448609.1"/>
    <property type="molecule type" value="Genomic_DNA"/>
</dbReference>
<dbReference type="InterPro" id="IPR036291">
    <property type="entry name" value="NAD(P)-bd_dom_sf"/>
</dbReference>
<dbReference type="SUPFAM" id="SSF51735">
    <property type="entry name" value="NAD(P)-binding Rossmann-fold domains"/>
    <property type="match status" value="1"/>
</dbReference>